<evidence type="ECO:0000259" key="4">
    <source>
        <dbReference type="Pfam" id="PF08698"/>
    </source>
</evidence>
<evidence type="ECO:0000256" key="3">
    <source>
        <dbReference type="SAM" id="MobiDB-lite"/>
    </source>
</evidence>
<dbReference type="EMBL" id="KZ819300">
    <property type="protein sequence ID" value="PWN96248.1"/>
    <property type="molecule type" value="Genomic_DNA"/>
</dbReference>
<dbReference type="InterPro" id="IPR039883">
    <property type="entry name" value="Fcf2/DNTTIP2"/>
</dbReference>
<evidence type="ECO:0000256" key="2">
    <source>
        <dbReference type="ARBA" id="ARBA00023242"/>
    </source>
</evidence>
<feature type="compositionally biased region" description="Basic residues" evidence="3">
    <location>
        <begin position="307"/>
        <end position="318"/>
    </location>
</feature>
<dbReference type="PANTHER" id="PTHR21686">
    <property type="entry name" value="DEOXYNUCLEOTIDYLTRANSFERASE TERMINAL-INTERACTING PROTEIN 2"/>
    <property type="match status" value="1"/>
</dbReference>
<protein>
    <recommendedName>
        <fullName evidence="4">Fcf2 pre-rRNA processing C-terminal domain-containing protein</fullName>
    </recommendedName>
</protein>
<dbReference type="Proteomes" id="UP000245946">
    <property type="component" value="Unassembled WGS sequence"/>
</dbReference>
<proteinExistence type="predicted"/>
<dbReference type="STRING" id="58919.A0A316Z5K4"/>
<dbReference type="InterPro" id="IPR014810">
    <property type="entry name" value="Fcf2_C"/>
</dbReference>
<evidence type="ECO:0000313" key="6">
    <source>
        <dbReference type="Proteomes" id="UP000245946"/>
    </source>
</evidence>
<feature type="region of interest" description="Disordered" evidence="3">
    <location>
        <begin position="1"/>
        <end position="65"/>
    </location>
</feature>
<gene>
    <name evidence="5" type="ORF">FA09DRAFT_340439</name>
</gene>
<accession>A0A316Z5K4</accession>
<dbReference type="GO" id="GO:0006396">
    <property type="term" value="P:RNA processing"/>
    <property type="evidence" value="ECO:0007669"/>
    <property type="project" value="TreeGrafter"/>
</dbReference>
<keyword evidence="2" id="KW-0539">Nucleus</keyword>
<keyword evidence="6" id="KW-1185">Reference proteome</keyword>
<dbReference type="OrthoDB" id="427886at2759"/>
<reference evidence="5 6" key="1">
    <citation type="journal article" date="2018" name="Mol. Biol. Evol.">
        <title>Broad Genomic Sampling Reveals a Smut Pathogenic Ancestry of the Fungal Clade Ustilaginomycotina.</title>
        <authorList>
            <person name="Kijpornyongpan T."/>
            <person name="Mondo S.J."/>
            <person name="Barry K."/>
            <person name="Sandor L."/>
            <person name="Lee J."/>
            <person name="Lipzen A."/>
            <person name="Pangilinan J."/>
            <person name="LaButti K."/>
            <person name="Hainaut M."/>
            <person name="Henrissat B."/>
            <person name="Grigoriev I.V."/>
            <person name="Spatafora J.W."/>
            <person name="Aime M.C."/>
        </authorList>
    </citation>
    <scope>NUCLEOTIDE SEQUENCE [LARGE SCALE GENOMIC DNA]</scope>
    <source>
        <strain evidence="5 6">MCA 4186</strain>
    </source>
</reference>
<evidence type="ECO:0000256" key="1">
    <source>
        <dbReference type="ARBA" id="ARBA00004604"/>
    </source>
</evidence>
<sequence>MVTTRRAASSVAASPAAAAPSSSSVPLALSSAETSSASSVASSSRSSSPSPSSAAAAASTAAHDDDQELEDLFAASVAAHEAKLAAARQAAAFTADNDIVRLDGTTAARVDPQPQAALHKGKQPAAAAPVAHSDAAVDRHLSRLESGEALADARARRKGSAAAKREAQAKRALSAGPGWFDMPAFPGAATSKGSGMNVASASSKYVSSARGATAEEMRREVQAIRLRNAMDPKRFYRGGKADKGMPKFAQLGRIVGSELEPSSIVTGDRKGRSVVEEVVRDAEAAAYAKRKFGEQQERNASGGRGYLKAKSKKPKHKR</sequence>
<dbReference type="GO" id="GO:0005730">
    <property type="term" value="C:nucleolus"/>
    <property type="evidence" value="ECO:0007669"/>
    <property type="project" value="UniProtKB-SubCell"/>
</dbReference>
<feature type="region of interest" description="Disordered" evidence="3">
    <location>
        <begin position="105"/>
        <end position="134"/>
    </location>
</feature>
<organism evidence="5 6">
    <name type="scientific">Tilletiopsis washingtonensis</name>
    <dbReference type="NCBI Taxonomy" id="58919"/>
    <lineage>
        <taxon>Eukaryota</taxon>
        <taxon>Fungi</taxon>
        <taxon>Dikarya</taxon>
        <taxon>Basidiomycota</taxon>
        <taxon>Ustilaginomycotina</taxon>
        <taxon>Exobasidiomycetes</taxon>
        <taxon>Entylomatales</taxon>
        <taxon>Entylomatales incertae sedis</taxon>
        <taxon>Tilletiopsis</taxon>
    </lineage>
</organism>
<feature type="domain" description="Fcf2 pre-rRNA processing C-terminal" evidence="4">
    <location>
        <begin position="208"/>
        <end position="291"/>
    </location>
</feature>
<comment type="subcellular location">
    <subcellularLocation>
        <location evidence="1">Nucleus</location>
        <location evidence="1">Nucleolus</location>
    </subcellularLocation>
</comment>
<evidence type="ECO:0000313" key="5">
    <source>
        <dbReference type="EMBL" id="PWN96248.1"/>
    </source>
</evidence>
<dbReference type="PANTHER" id="PTHR21686:SF12">
    <property type="entry name" value="DEOXYNUCLEOTIDYLTRANSFERASE TERMINAL-INTERACTING PROTEIN 2"/>
    <property type="match status" value="1"/>
</dbReference>
<dbReference type="GeneID" id="37271862"/>
<dbReference type="GO" id="GO:0003723">
    <property type="term" value="F:RNA binding"/>
    <property type="evidence" value="ECO:0007669"/>
    <property type="project" value="TreeGrafter"/>
</dbReference>
<dbReference type="AlphaFoldDB" id="A0A316Z5K4"/>
<dbReference type="Pfam" id="PF08698">
    <property type="entry name" value="Fcf2"/>
    <property type="match status" value="1"/>
</dbReference>
<feature type="region of interest" description="Disordered" evidence="3">
    <location>
        <begin position="288"/>
        <end position="318"/>
    </location>
</feature>
<feature type="compositionally biased region" description="Low complexity" evidence="3">
    <location>
        <begin position="7"/>
        <end position="61"/>
    </location>
</feature>
<feature type="compositionally biased region" description="Low complexity" evidence="3">
    <location>
        <begin position="124"/>
        <end position="134"/>
    </location>
</feature>
<name>A0A316Z5K4_9BASI</name>
<dbReference type="RefSeq" id="XP_025596527.1">
    <property type="nucleotide sequence ID" value="XM_025744318.1"/>
</dbReference>